<evidence type="ECO:0000256" key="5">
    <source>
        <dbReference type="ARBA" id="ARBA00022729"/>
    </source>
</evidence>
<gene>
    <name evidence="17" type="primary">LOC108699034</name>
</gene>
<evidence type="ECO:0000256" key="1">
    <source>
        <dbReference type="ARBA" id="ARBA00004651"/>
    </source>
</evidence>
<evidence type="ECO:0000256" key="8">
    <source>
        <dbReference type="ARBA" id="ARBA00023136"/>
    </source>
</evidence>
<feature type="transmembrane region" description="Helical" evidence="12">
    <location>
        <begin position="809"/>
        <end position="829"/>
    </location>
</feature>
<evidence type="ECO:0000259" key="14">
    <source>
        <dbReference type="Pfam" id="PF01094"/>
    </source>
</evidence>
<evidence type="ECO:0000256" key="3">
    <source>
        <dbReference type="ARBA" id="ARBA00022475"/>
    </source>
</evidence>
<dbReference type="InterPro" id="IPR004073">
    <property type="entry name" value="GPCR_3_vmron_rcpt_2"/>
</dbReference>
<sequence length="888" mass="100303">MSTSEDSNIQSQLIMKSDFPIIIYSNELLMYSLYIAVSLTYTGTAEDHQGQTRRGCYLSTPVSSMEYSRDGDIVIGGILQILLVATGDTNDFVETPFSVACGGPTFQNLKHLLAFIYAIEEINNNTDILPNITLGYHIYDVCASEVLALKSVFHLISNEENPSPNFICHKKQNLIAFVGHLLSSTTYTIAQISQLYKYPQINYGALDSVFNNHILYPSLFRTVPTVYSQFKMIVQLLTHFRWAWVGIVAANEESYLQASEELIKEMKRAQICVEFKEVIAISTHAHATTIINTWEVIKRSSARVIILYLDETQFVPFLMKGPYKLISERLWIASVTLNIITDYKFKQALFSFNGSLLISIPERDIPGFSDFMTQYILTNIFNNTFIQLFWELNLGCSQALHLRDYNCSKKKILKEFLSQNMPSSYRISYAIYMAIYALAYAMHNMNLATELLKSANKGLIGTTPYKLNRYLKDLHFEKASGEDFVFSADGNIPEKFDLLNLVIYANGTMCRNHVGRFLPEVHQIDIIRESINWGPYFNQTPTSICSKPCASGHRRTHQNGKPPCCFDCVPCSDGELPNSTDLNICAKCPEDLWPNPSRDKCIQRIIDFLSYEDLLGLALSCCASICIVIVKTILITFIKHRNTPIARANNLKISYMLLVCLKLSFICTFLFIGCPTPWICLLRQTIFLFIYAVSISLVLAKTITVLLAFKATKPGNKFRNWGGASISFVLVFFCSFGEFLICTTWLIYAPPFVDTESKTIPGIIILQCNEGSFTFFYLAISYIGTLAFFCFIVAFIARKLPDQFNEAQHITFSMLVFCSVWASFIPTYLSTKGKHMVAVEIFAILASNAGLLTCIFAPKCYIILLKPHRNTKAQLSVKIKLSKAAKTP</sequence>
<dbReference type="PRINTS" id="PR00248">
    <property type="entry name" value="GPCRMGR"/>
</dbReference>
<dbReference type="Pfam" id="PF00003">
    <property type="entry name" value="7tm_3"/>
    <property type="match status" value="1"/>
</dbReference>
<protein>
    <submittedName>
        <fullName evidence="17">Vomeronasal type-2 receptor 26</fullName>
    </submittedName>
</protein>
<dbReference type="InterPro" id="IPR000068">
    <property type="entry name" value="GPCR_3_Ca_sens_rcpt-rel"/>
</dbReference>
<dbReference type="GO" id="GO:0005886">
    <property type="term" value="C:plasma membrane"/>
    <property type="evidence" value="ECO:0000318"/>
    <property type="project" value="GO_Central"/>
</dbReference>
<dbReference type="KEGG" id="xla:108699034"/>
<dbReference type="FunFam" id="3.40.50.2300:FF:000728">
    <property type="entry name" value="Uncharacterized protein"/>
    <property type="match status" value="1"/>
</dbReference>
<dbReference type="RefSeq" id="XP_018086381.1">
    <property type="nucleotide sequence ID" value="XM_018230892.1"/>
</dbReference>
<evidence type="ECO:0000259" key="13">
    <source>
        <dbReference type="Pfam" id="PF00003"/>
    </source>
</evidence>
<dbReference type="InterPro" id="IPR001828">
    <property type="entry name" value="ANF_lig-bd_rcpt"/>
</dbReference>
<dbReference type="OrthoDB" id="5984008at2759"/>
<evidence type="ECO:0000313" key="17">
    <source>
        <dbReference type="RefSeq" id="XP_018086381.1"/>
    </source>
</evidence>
<feature type="domain" description="G-protein coupled receptors family 3 profile" evidence="13">
    <location>
        <begin position="609"/>
        <end position="859"/>
    </location>
</feature>
<dbReference type="AlphaFoldDB" id="A0A8J0TJ05"/>
<evidence type="ECO:0000256" key="9">
    <source>
        <dbReference type="ARBA" id="ARBA00023170"/>
    </source>
</evidence>
<dbReference type="GO" id="GO:0004930">
    <property type="term" value="F:G protein-coupled receptor activity"/>
    <property type="evidence" value="ECO:0000318"/>
    <property type="project" value="GO_Central"/>
</dbReference>
<dbReference type="FunFam" id="3.40.50.2300:FF:000024">
    <property type="entry name" value="Vomeronasal 2, receptor 73"/>
    <property type="match status" value="1"/>
</dbReference>
<keyword evidence="9 17" id="KW-0675">Receptor</keyword>
<evidence type="ECO:0000256" key="12">
    <source>
        <dbReference type="SAM" id="Phobius"/>
    </source>
</evidence>
<feature type="domain" description="GPCR family 3 nine cysteines" evidence="15">
    <location>
        <begin position="540"/>
        <end position="594"/>
    </location>
</feature>
<evidence type="ECO:0000256" key="7">
    <source>
        <dbReference type="ARBA" id="ARBA00023040"/>
    </source>
</evidence>
<feature type="transmembrane region" description="Helical" evidence="12">
    <location>
        <begin position="685"/>
        <end position="709"/>
    </location>
</feature>
<feature type="transmembrane region" description="Helical" evidence="12">
    <location>
        <begin position="721"/>
        <end position="748"/>
    </location>
</feature>
<dbReference type="InterPro" id="IPR000337">
    <property type="entry name" value="GPCR_3"/>
</dbReference>
<keyword evidence="3" id="KW-1003">Cell membrane</keyword>
<evidence type="ECO:0000313" key="16">
    <source>
        <dbReference type="Proteomes" id="UP000186698"/>
    </source>
</evidence>
<reference evidence="17" key="1">
    <citation type="submission" date="2025-08" db="UniProtKB">
        <authorList>
            <consortium name="RefSeq"/>
        </authorList>
    </citation>
    <scope>IDENTIFICATION</scope>
    <source>
        <strain evidence="17">J_2021</strain>
        <tissue evidence="17">Erythrocytes</tissue>
    </source>
</reference>
<dbReference type="PANTHER" id="PTHR24061:SF578">
    <property type="entry name" value="LOW QUALITY PROTEIN: G-PROTEIN COUPLED RECEPTOR FAMILY C GROUP 6 MEMBER A"/>
    <property type="match status" value="1"/>
</dbReference>
<evidence type="ECO:0000256" key="10">
    <source>
        <dbReference type="ARBA" id="ARBA00023180"/>
    </source>
</evidence>
<feature type="transmembrane region" description="Helical" evidence="12">
    <location>
        <begin position="614"/>
        <end position="634"/>
    </location>
</feature>
<dbReference type="PRINTS" id="PR01535">
    <property type="entry name" value="VOMERONASL2R"/>
</dbReference>
<feature type="transmembrane region" description="Helical" evidence="12">
    <location>
        <begin position="655"/>
        <end position="679"/>
    </location>
</feature>
<evidence type="ECO:0000256" key="11">
    <source>
        <dbReference type="ARBA" id="ARBA00023224"/>
    </source>
</evidence>
<dbReference type="Gene3D" id="3.40.50.2300">
    <property type="match status" value="2"/>
</dbReference>
<keyword evidence="16" id="KW-1185">Reference proteome</keyword>
<keyword evidence="4 12" id="KW-0812">Transmembrane</keyword>
<feature type="transmembrane region" description="Helical" evidence="12">
    <location>
        <begin position="775"/>
        <end position="797"/>
    </location>
</feature>
<evidence type="ECO:0000256" key="6">
    <source>
        <dbReference type="ARBA" id="ARBA00022989"/>
    </source>
</evidence>
<dbReference type="GeneID" id="108699034"/>
<keyword evidence="5" id="KW-0732">Signal</keyword>
<dbReference type="Proteomes" id="UP000186698">
    <property type="component" value="Chromosome 8L"/>
</dbReference>
<dbReference type="InterPro" id="IPR011500">
    <property type="entry name" value="GPCR_3_9-Cys_dom"/>
</dbReference>
<evidence type="ECO:0000256" key="4">
    <source>
        <dbReference type="ARBA" id="ARBA00022692"/>
    </source>
</evidence>
<dbReference type="InterPro" id="IPR028082">
    <property type="entry name" value="Peripla_BP_I"/>
</dbReference>
<keyword evidence="11" id="KW-0807">Transducer</keyword>
<dbReference type="PANTHER" id="PTHR24061">
    <property type="entry name" value="CALCIUM-SENSING RECEPTOR-RELATED"/>
    <property type="match status" value="1"/>
</dbReference>
<name>A0A8J0TJ05_XENLA</name>
<accession>A0A8J0TJ05</accession>
<feature type="transmembrane region" description="Helical" evidence="12">
    <location>
        <begin position="841"/>
        <end position="864"/>
    </location>
</feature>
<dbReference type="InterPro" id="IPR038550">
    <property type="entry name" value="GPCR_3_9-Cys_sf"/>
</dbReference>
<keyword evidence="8 12" id="KW-0472">Membrane</keyword>
<evidence type="ECO:0000256" key="2">
    <source>
        <dbReference type="ARBA" id="ARBA00007242"/>
    </source>
</evidence>
<keyword evidence="10" id="KW-0325">Glycoprotein</keyword>
<comment type="subcellular location">
    <subcellularLocation>
        <location evidence="1">Cell membrane</location>
        <topology evidence="1">Multi-pass membrane protein</topology>
    </subcellularLocation>
</comment>
<proteinExistence type="inferred from homology"/>
<comment type="similarity">
    <text evidence="2">Belongs to the G-protein coupled receptor 3 family.</text>
</comment>
<keyword evidence="7" id="KW-0297">G-protein coupled receptor</keyword>
<feature type="domain" description="Receptor ligand binding region" evidence="14">
    <location>
        <begin position="112"/>
        <end position="501"/>
    </location>
</feature>
<dbReference type="SUPFAM" id="SSF53822">
    <property type="entry name" value="Periplasmic binding protein-like I"/>
    <property type="match status" value="1"/>
</dbReference>
<dbReference type="FunFam" id="2.10.50.30:FF:000002">
    <property type="entry name" value="Vomeronasal 2 receptor, h1"/>
    <property type="match status" value="1"/>
</dbReference>
<organism evidence="16 17">
    <name type="scientific">Xenopus laevis</name>
    <name type="common">African clawed frog</name>
    <dbReference type="NCBI Taxonomy" id="8355"/>
    <lineage>
        <taxon>Eukaryota</taxon>
        <taxon>Metazoa</taxon>
        <taxon>Chordata</taxon>
        <taxon>Craniata</taxon>
        <taxon>Vertebrata</taxon>
        <taxon>Euteleostomi</taxon>
        <taxon>Amphibia</taxon>
        <taxon>Batrachia</taxon>
        <taxon>Anura</taxon>
        <taxon>Pipoidea</taxon>
        <taxon>Pipidae</taxon>
        <taxon>Xenopodinae</taxon>
        <taxon>Xenopus</taxon>
        <taxon>Xenopus</taxon>
    </lineage>
</organism>
<dbReference type="InterPro" id="IPR017978">
    <property type="entry name" value="GPCR_3_C"/>
</dbReference>
<evidence type="ECO:0000259" key="15">
    <source>
        <dbReference type="Pfam" id="PF07562"/>
    </source>
</evidence>
<dbReference type="Pfam" id="PF01094">
    <property type="entry name" value="ANF_receptor"/>
    <property type="match status" value="1"/>
</dbReference>
<dbReference type="Gene3D" id="2.10.50.30">
    <property type="entry name" value="GPCR, family 3, nine cysteines domain"/>
    <property type="match status" value="1"/>
</dbReference>
<dbReference type="Pfam" id="PF07562">
    <property type="entry name" value="NCD3G"/>
    <property type="match status" value="1"/>
</dbReference>
<keyword evidence="6 12" id="KW-1133">Transmembrane helix</keyword>